<dbReference type="GO" id="GO:0005524">
    <property type="term" value="F:ATP binding"/>
    <property type="evidence" value="ECO:0007669"/>
    <property type="project" value="UniProtKB-KW"/>
</dbReference>
<dbReference type="AlphaFoldDB" id="W7DFM8"/>
<dbReference type="Gene3D" id="1.10.287.380">
    <property type="entry name" value="Valyl-tRNA synthetase, C-terminal domain"/>
    <property type="match status" value="1"/>
</dbReference>
<evidence type="ECO:0000259" key="3">
    <source>
        <dbReference type="Pfam" id="PF16326"/>
    </source>
</evidence>
<dbReference type="InterPro" id="IPR037118">
    <property type="entry name" value="Val-tRNA_synth_C_sf"/>
</dbReference>
<feature type="domain" description="ABC transporter Uup C-terminal" evidence="3">
    <location>
        <begin position="2"/>
        <end position="62"/>
    </location>
</feature>
<dbReference type="InterPro" id="IPR032524">
    <property type="entry name" value="ABC_tran_C"/>
</dbReference>
<dbReference type="PATRIC" id="fig|1265822.4.peg.1598"/>
<proteinExistence type="predicted"/>
<comment type="caution">
    <text evidence="4">The sequence shown here is derived from an EMBL/GenBank/DDBJ whole genome shotgun (WGS) entry which is preliminary data.</text>
</comment>
<organism evidence="4 5">
    <name type="scientific">Listeria fleischmannii FSL S10-1203</name>
    <dbReference type="NCBI Taxonomy" id="1265822"/>
    <lineage>
        <taxon>Bacteria</taxon>
        <taxon>Bacillati</taxon>
        <taxon>Bacillota</taxon>
        <taxon>Bacilli</taxon>
        <taxon>Bacillales</taxon>
        <taxon>Listeriaceae</taxon>
        <taxon>Listeria</taxon>
    </lineage>
</organism>
<gene>
    <name evidence="4" type="ORF">MCOL2_07826</name>
</gene>
<keyword evidence="1" id="KW-0547">Nucleotide-binding</keyword>
<dbReference type="GO" id="GO:0003677">
    <property type="term" value="F:DNA binding"/>
    <property type="evidence" value="ECO:0007669"/>
    <property type="project" value="InterPro"/>
</dbReference>
<sequence>MEKKEWAGIEAAIAEKEAQIATLNEELQETGADFTKAGDLSAQIETAEADLLHLYERYEYLSQFAN</sequence>
<evidence type="ECO:0000256" key="2">
    <source>
        <dbReference type="ARBA" id="ARBA00022840"/>
    </source>
</evidence>
<evidence type="ECO:0000313" key="5">
    <source>
        <dbReference type="Proteomes" id="UP000019241"/>
    </source>
</evidence>
<evidence type="ECO:0000256" key="1">
    <source>
        <dbReference type="ARBA" id="ARBA00022741"/>
    </source>
</evidence>
<reference evidence="4 5" key="1">
    <citation type="submission" date="2012-12" db="EMBL/GenBank/DDBJ databases">
        <title>Novel taxa of Listeriaceae from agricultural environments in the United States.</title>
        <authorList>
            <person name="den Bakker H.C."/>
            <person name="Allred A."/>
            <person name="Warchocki S."/>
            <person name="Wright E.M."/>
            <person name="Burrell A."/>
            <person name="Nightingale K.K."/>
            <person name="Kephart D."/>
            <person name="Wiedmann M."/>
        </authorList>
    </citation>
    <scope>NUCLEOTIDE SEQUENCE [LARGE SCALE GENOMIC DNA]</scope>
    <source>
        <strain evidence="4 5">FSL S10-1203</strain>
    </source>
</reference>
<dbReference type="Pfam" id="PF16326">
    <property type="entry name" value="ABC_tran_CTD"/>
    <property type="match status" value="1"/>
</dbReference>
<dbReference type="EMBL" id="AODM01000024">
    <property type="protein sequence ID" value="EUJ58822.1"/>
    <property type="molecule type" value="Genomic_DNA"/>
</dbReference>
<accession>W7DFM8</accession>
<protein>
    <submittedName>
        <fullName evidence="4">ABC transporter ATP-binding protein</fullName>
    </submittedName>
</protein>
<dbReference type="Proteomes" id="UP000019241">
    <property type="component" value="Unassembled WGS sequence"/>
</dbReference>
<name>W7DFM8_9LIST</name>
<evidence type="ECO:0000313" key="4">
    <source>
        <dbReference type="EMBL" id="EUJ58822.1"/>
    </source>
</evidence>
<keyword evidence="2 4" id="KW-0067">ATP-binding</keyword>